<reference evidence="2 3" key="1">
    <citation type="submission" date="2022-12" db="EMBL/GenBank/DDBJ databases">
        <title>Chromosome-scale assembly of the Ensete ventricosum genome.</title>
        <authorList>
            <person name="Dussert Y."/>
            <person name="Stocks J."/>
            <person name="Wendawek A."/>
            <person name="Woldeyes F."/>
            <person name="Nichols R.A."/>
            <person name="Borrell J.S."/>
        </authorList>
    </citation>
    <scope>NUCLEOTIDE SEQUENCE [LARGE SCALE GENOMIC DNA]</scope>
    <source>
        <strain evidence="3">cv. Maze</strain>
        <tissue evidence="2">Seeds</tissue>
    </source>
</reference>
<feature type="compositionally biased region" description="Gly residues" evidence="1">
    <location>
        <begin position="30"/>
        <end position="42"/>
    </location>
</feature>
<dbReference type="Proteomes" id="UP001222027">
    <property type="component" value="Unassembled WGS sequence"/>
</dbReference>
<feature type="compositionally biased region" description="Basic and acidic residues" evidence="1">
    <location>
        <begin position="205"/>
        <end position="215"/>
    </location>
</feature>
<organism evidence="2 3">
    <name type="scientific">Ensete ventricosum</name>
    <name type="common">Abyssinian banana</name>
    <name type="synonym">Musa ensete</name>
    <dbReference type="NCBI Taxonomy" id="4639"/>
    <lineage>
        <taxon>Eukaryota</taxon>
        <taxon>Viridiplantae</taxon>
        <taxon>Streptophyta</taxon>
        <taxon>Embryophyta</taxon>
        <taxon>Tracheophyta</taxon>
        <taxon>Spermatophyta</taxon>
        <taxon>Magnoliopsida</taxon>
        <taxon>Liliopsida</taxon>
        <taxon>Zingiberales</taxon>
        <taxon>Musaceae</taxon>
        <taxon>Ensete</taxon>
    </lineage>
</organism>
<protein>
    <submittedName>
        <fullName evidence="2">Uncharacterized protein</fullName>
    </submittedName>
</protein>
<comment type="caution">
    <text evidence="2">The sequence shown here is derived from an EMBL/GenBank/DDBJ whole genome shotgun (WGS) entry which is preliminary data.</text>
</comment>
<gene>
    <name evidence="2" type="ORF">OPV22_009666</name>
</gene>
<feature type="region of interest" description="Disordered" evidence="1">
    <location>
        <begin position="26"/>
        <end position="253"/>
    </location>
</feature>
<feature type="compositionally biased region" description="Basic residues" evidence="1">
    <location>
        <begin position="239"/>
        <end position="250"/>
    </location>
</feature>
<dbReference type="AlphaFoldDB" id="A0AAV8RBC5"/>
<feature type="compositionally biased region" description="Polar residues" evidence="1">
    <location>
        <begin position="193"/>
        <end position="203"/>
    </location>
</feature>
<feature type="compositionally biased region" description="Low complexity" evidence="1">
    <location>
        <begin position="73"/>
        <end position="92"/>
    </location>
</feature>
<feature type="compositionally biased region" description="Basic and acidic residues" evidence="1">
    <location>
        <begin position="168"/>
        <end position="182"/>
    </location>
</feature>
<evidence type="ECO:0000313" key="3">
    <source>
        <dbReference type="Proteomes" id="UP001222027"/>
    </source>
</evidence>
<dbReference type="PANTHER" id="PTHR47911:SF1">
    <property type="entry name" value="OS06G0664400 PROTEIN"/>
    <property type="match status" value="1"/>
</dbReference>
<accession>A0AAV8RBC5</accession>
<name>A0AAV8RBC5_ENSVE</name>
<feature type="compositionally biased region" description="Basic and acidic residues" evidence="1">
    <location>
        <begin position="126"/>
        <end position="141"/>
    </location>
</feature>
<sequence length="450" mass="48946">MRGFGKLAAVSGRPITAPASAAVASYSTLSGGGGGRGRGRGSGTPSRVPDKLDSNAGDDDDLFAPPGVGRGRGQPVLSSSPVLPSFSSWISSEKPAVGRGRGRLAPSPPDSSETSSDMLPKKSIFFKREDVSASPVEKPEFADADEVDSIPRSLSSGLSGAGRGKPTRSAEPDSRTREENRHLRPRAAPRSGLGTSDQTSSQPRMGREEAVRKAVEVLSRGAPGGGRGPGRGRGGRAMMRGRGRGGRFRGRGAGEADEDIGIYLGDNADGEKLKKRLGEEKMKELSEAFDEMSRRALPSPFEDAYLDALHTNNMIEYEPEYLVDFDNPDIDEKPPMSLLEALEKAKPFLMAYEGIQSQEEWEEAVKEAMEKLPYMKELMDMYCGPDRVTAKQQQQELERVAKTLPENAASSVKRFTERALLSLQSNPGWGFDKKYQFMDKLVWEVSQHYK</sequence>
<keyword evidence="3" id="KW-1185">Reference proteome</keyword>
<dbReference type="PANTHER" id="PTHR47911">
    <property type="entry name" value="HYDROXYPROLINE-RICH GLYCOPROTEIN-LIKE"/>
    <property type="match status" value="1"/>
</dbReference>
<evidence type="ECO:0000256" key="1">
    <source>
        <dbReference type="SAM" id="MobiDB-lite"/>
    </source>
</evidence>
<dbReference type="EMBL" id="JAQQAF010000003">
    <property type="protein sequence ID" value="KAJ8499114.1"/>
    <property type="molecule type" value="Genomic_DNA"/>
</dbReference>
<feature type="compositionally biased region" description="Gly residues" evidence="1">
    <location>
        <begin position="222"/>
        <end position="232"/>
    </location>
</feature>
<proteinExistence type="predicted"/>
<evidence type="ECO:0000313" key="2">
    <source>
        <dbReference type="EMBL" id="KAJ8499114.1"/>
    </source>
</evidence>